<dbReference type="PANTHER" id="PTHR45749:SF35">
    <property type="entry name" value="AC-LIKE TRANSPOSASE-RELATED"/>
    <property type="match status" value="1"/>
</dbReference>
<dbReference type="SUPFAM" id="SSF53098">
    <property type="entry name" value="Ribonuclease H-like"/>
    <property type="match status" value="1"/>
</dbReference>
<feature type="domain" description="DUF4371" evidence="1">
    <location>
        <begin position="28"/>
        <end position="141"/>
    </location>
</feature>
<dbReference type="Pfam" id="PF14291">
    <property type="entry name" value="DUF4371"/>
    <property type="match status" value="1"/>
</dbReference>
<accession>A0A484ME44</accession>
<reference evidence="2 3" key="1">
    <citation type="submission" date="2018-04" db="EMBL/GenBank/DDBJ databases">
        <authorList>
            <person name="Vogel A."/>
        </authorList>
    </citation>
    <scope>NUCLEOTIDE SEQUENCE [LARGE SCALE GENOMIC DNA]</scope>
</reference>
<dbReference type="AlphaFoldDB" id="A0A484ME44"/>
<evidence type="ECO:0000313" key="3">
    <source>
        <dbReference type="Proteomes" id="UP000595140"/>
    </source>
</evidence>
<dbReference type="InterPro" id="IPR025398">
    <property type="entry name" value="DUF4371"/>
</dbReference>
<proteinExistence type="predicted"/>
<evidence type="ECO:0000259" key="1">
    <source>
        <dbReference type="Pfam" id="PF14291"/>
    </source>
</evidence>
<protein>
    <recommendedName>
        <fullName evidence="1">DUF4371 domain-containing protein</fullName>
    </recommendedName>
</protein>
<keyword evidence="3" id="KW-1185">Reference proteome</keyword>
<gene>
    <name evidence="2" type="ORF">CCAM_LOCUS28144</name>
</gene>
<dbReference type="OrthoDB" id="1304808at2759"/>
<organism evidence="2 3">
    <name type="scientific">Cuscuta campestris</name>
    <dbReference type="NCBI Taxonomy" id="132261"/>
    <lineage>
        <taxon>Eukaryota</taxon>
        <taxon>Viridiplantae</taxon>
        <taxon>Streptophyta</taxon>
        <taxon>Embryophyta</taxon>
        <taxon>Tracheophyta</taxon>
        <taxon>Spermatophyta</taxon>
        <taxon>Magnoliopsida</taxon>
        <taxon>eudicotyledons</taxon>
        <taxon>Gunneridae</taxon>
        <taxon>Pentapetalae</taxon>
        <taxon>asterids</taxon>
        <taxon>lamiids</taxon>
        <taxon>Solanales</taxon>
        <taxon>Convolvulaceae</taxon>
        <taxon>Cuscuteae</taxon>
        <taxon>Cuscuta</taxon>
        <taxon>Cuscuta subgen. Grammica</taxon>
        <taxon>Cuscuta sect. Cleistogrammica</taxon>
    </lineage>
</organism>
<name>A0A484ME44_9ASTE</name>
<dbReference type="Proteomes" id="UP000595140">
    <property type="component" value="Unassembled WGS sequence"/>
</dbReference>
<dbReference type="InterPro" id="IPR012337">
    <property type="entry name" value="RNaseH-like_sf"/>
</dbReference>
<evidence type="ECO:0000313" key="2">
    <source>
        <dbReference type="EMBL" id="VFQ86368.1"/>
    </source>
</evidence>
<sequence length="342" mass="39259">MLQEFDLVIREHVRRITNDELHVHYLGHKIQNELILDLAQEIKKEIIKKIKEAKYYSIILDCTPDISHQEQMSMIVRYLNFSGNSITVEESFLGFLNVNDTTGKGLFDVTIEELKSLGLEIDDIRGQGYDNGANMKGKHQGVQKRFLDVNPRAFYTPGCHSLDLTLCDMAQSCVKGKIFFGAIQKIYTIFAHSISRWQILKDNVKGWSLKPLSQTRWESHVESIKAIRMQLADAQEALLEVEEKDSDSTIVHTTKSLAENLSEFEFLVSIVIWYQILNQVNILSKKLQSKDMHLDIAIKEINGLIDYFKGYRETGYSKAIDEAKEIAAEMDIPSIFPEKRLI</sequence>
<dbReference type="EMBL" id="OOIL02003144">
    <property type="protein sequence ID" value="VFQ86368.1"/>
    <property type="molecule type" value="Genomic_DNA"/>
</dbReference>
<dbReference type="PANTHER" id="PTHR45749">
    <property type="match status" value="1"/>
</dbReference>